<feature type="domain" description="YbhG-like alpha-helical hairpin" evidence="3">
    <location>
        <begin position="140"/>
        <end position="254"/>
    </location>
</feature>
<dbReference type="Pfam" id="PF25881">
    <property type="entry name" value="HH_YBHG"/>
    <property type="match status" value="1"/>
</dbReference>
<dbReference type="InterPro" id="IPR006143">
    <property type="entry name" value="RND_pump_MFP"/>
</dbReference>
<dbReference type="Pfam" id="PF25954">
    <property type="entry name" value="Beta-barrel_RND_2"/>
    <property type="match status" value="1"/>
</dbReference>
<dbReference type="NCBIfam" id="TIGR01730">
    <property type="entry name" value="RND_mfp"/>
    <property type="match status" value="1"/>
</dbReference>
<dbReference type="EMBL" id="AP021858">
    <property type="protein sequence ID" value="BBO24944.1"/>
    <property type="molecule type" value="Genomic_DNA"/>
</dbReference>
<dbReference type="KEGG" id="npy:NPRO_25390"/>
<organism evidence="6 7">
    <name type="scientific">Candidatus Nitrosymbiomonas proteolyticus</name>
    <dbReference type="NCBI Taxonomy" id="2608984"/>
    <lineage>
        <taxon>Bacteria</taxon>
        <taxon>Bacillati</taxon>
        <taxon>Armatimonadota</taxon>
        <taxon>Armatimonadota incertae sedis</taxon>
        <taxon>Candidatus Nitrosymbiomonas</taxon>
    </lineage>
</organism>
<keyword evidence="2" id="KW-0175">Coiled coil</keyword>
<dbReference type="PANTHER" id="PTHR30469:SF15">
    <property type="entry name" value="HLYD FAMILY OF SECRETION PROTEINS"/>
    <property type="match status" value="1"/>
</dbReference>
<feature type="domain" description="CusB-like beta-barrel" evidence="4">
    <location>
        <begin position="326"/>
        <end position="399"/>
    </location>
</feature>
<evidence type="ECO:0000259" key="4">
    <source>
        <dbReference type="Pfam" id="PF25954"/>
    </source>
</evidence>
<dbReference type="Gene3D" id="2.40.420.20">
    <property type="match status" value="1"/>
</dbReference>
<reference evidence="6" key="1">
    <citation type="journal article" name="DNA Res.">
        <title>The physiological potential of anammox bacteria as revealed by their core genome structure.</title>
        <authorList>
            <person name="Okubo T."/>
            <person name="Toyoda A."/>
            <person name="Fukuhara K."/>
            <person name="Uchiyama I."/>
            <person name="Harigaya Y."/>
            <person name="Kuroiwa M."/>
            <person name="Suzuki T."/>
            <person name="Murakami Y."/>
            <person name="Suwa Y."/>
            <person name="Takami H."/>
        </authorList>
    </citation>
    <scope>NUCLEOTIDE SEQUENCE</scope>
    <source>
        <strain evidence="6">317325-2</strain>
    </source>
</reference>
<dbReference type="PROSITE" id="PS51257">
    <property type="entry name" value="PROKAR_LIPOPROTEIN"/>
    <property type="match status" value="1"/>
</dbReference>
<dbReference type="Gene3D" id="2.40.30.170">
    <property type="match status" value="1"/>
</dbReference>
<name>A0A809SFM2_9BACT</name>
<protein>
    <submittedName>
        <fullName evidence="6">RND family efflux transporter, MFP subunit</fullName>
    </submittedName>
</protein>
<dbReference type="Pfam" id="PF25989">
    <property type="entry name" value="YknX_C"/>
    <property type="match status" value="1"/>
</dbReference>
<dbReference type="InterPro" id="IPR058637">
    <property type="entry name" value="YknX-like_C"/>
</dbReference>
<dbReference type="Proteomes" id="UP000662873">
    <property type="component" value="Chromosome"/>
</dbReference>
<feature type="coiled-coil region" evidence="2">
    <location>
        <begin position="235"/>
        <end position="293"/>
    </location>
</feature>
<dbReference type="InterPro" id="IPR058792">
    <property type="entry name" value="Beta-barrel_RND_2"/>
</dbReference>
<dbReference type="InterPro" id="IPR059052">
    <property type="entry name" value="HH_YbhG-like"/>
</dbReference>
<dbReference type="PANTHER" id="PTHR30469">
    <property type="entry name" value="MULTIDRUG RESISTANCE PROTEIN MDTA"/>
    <property type="match status" value="1"/>
</dbReference>
<dbReference type="AlphaFoldDB" id="A0A809SFM2"/>
<sequence length="490" mass="51099">MKAWMLAGIAGALALGGCVDRAAQEQAKRTETLVSDTTVAVTVEPVKVQNIAETIELTGQVTASMESSVGAKVAGRLAAVYVRDGDPVVAGQAIAQQETTTLRDQAQQALAQVKAAQAALAQAETNARVGPQRSAAGVATAQAQLNSAKAQLSKARTGARTEEIRRAEANVRAAESGRDTAKREFDRVRGLYQEGAVSLQRLDQAQNAYALALAQYDAAVEALGLARNATRPEDLASAEEAVRQAEENLRNAKAQQSLDALFGQAVQQARANLEGANAQLRLANQALEDATLRAPFSGKVSGSPSQPGQFLAPGSPVARIVGSGNVYFEAEIPETSLGKLAIGTPVSIRIAALGGRLLSGRIAAIRPKGDEVGRVFYARVTFIDEPGELYSGMFGSATVEFGKVEGATVVPASAIVIQGDNHYVFLHSDGKAKRVKVVPGIRVNGLYQVEGLSENDQVIVQGANLVIDGSKVKVEKPGAVTAAQKSGEGA</sequence>
<comment type="similarity">
    <text evidence="1">Belongs to the membrane fusion protein (MFP) (TC 8.A.1) family.</text>
</comment>
<dbReference type="GO" id="GO:1990281">
    <property type="term" value="C:efflux pump complex"/>
    <property type="evidence" value="ECO:0007669"/>
    <property type="project" value="TreeGrafter"/>
</dbReference>
<dbReference type="Gene3D" id="2.40.50.100">
    <property type="match status" value="1"/>
</dbReference>
<gene>
    <name evidence="6" type="ORF">NPRO_25390</name>
</gene>
<dbReference type="SUPFAM" id="SSF111369">
    <property type="entry name" value="HlyD-like secretion proteins"/>
    <property type="match status" value="2"/>
</dbReference>
<dbReference type="Gene3D" id="1.10.287.470">
    <property type="entry name" value="Helix hairpin bin"/>
    <property type="match status" value="1"/>
</dbReference>
<proteinExistence type="inferred from homology"/>
<accession>A0A809SFM2</accession>
<evidence type="ECO:0000259" key="3">
    <source>
        <dbReference type="Pfam" id="PF25881"/>
    </source>
</evidence>
<evidence type="ECO:0000256" key="2">
    <source>
        <dbReference type="SAM" id="Coils"/>
    </source>
</evidence>
<feature type="domain" description="YknX-like C-terminal permuted SH3-like" evidence="5">
    <location>
        <begin position="408"/>
        <end position="474"/>
    </location>
</feature>
<evidence type="ECO:0000259" key="5">
    <source>
        <dbReference type="Pfam" id="PF25989"/>
    </source>
</evidence>
<evidence type="ECO:0000313" key="7">
    <source>
        <dbReference type="Proteomes" id="UP000662873"/>
    </source>
</evidence>
<evidence type="ECO:0000313" key="6">
    <source>
        <dbReference type="EMBL" id="BBO24944.1"/>
    </source>
</evidence>
<evidence type="ECO:0000256" key="1">
    <source>
        <dbReference type="ARBA" id="ARBA00009477"/>
    </source>
</evidence>
<dbReference type="GO" id="GO:0015562">
    <property type="term" value="F:efflux transmembrane transporter activity"/>
    <property type="evidence" value="ECO:0007669"/>
    <property type="project" value="TreeGrafter"/>
</dbReference>